<evidence type="ECO:0000259" key="3">
    <source>
        <dbReference type="PROSITE" id="PS50914"/>
    </source>
</evidence>
<dbReference type="PANTHER" id="PTHR34606">
    <property type="entry name" value="BON DOMAIN-CONTAINING PROTEIN"/>
    <property type="match status" value="1"/>
</dbReference>
<dbReference type="PANTHER" id="PTHR34606:SF4">
    <property type="entry name" value="OUTER MEMBRANE LIPOPROTEIN DOLP"/>
    <property type="match status" value="1"/>
</dbReference>
<accession>A0A239SY73</accession>
<dbReference type="InterPro" id="IPR051686">
    <property type="entry name" value="Lipoprotein_DolP"/>
</dbReference>
<gene>
    <name evidence="4" type="ORF">SAMEA4530655_04924</name>
</gene>
<feature type="compositionally biased region" description="Basic and acidic residues" evidence="2">
    <location>
        <begin position="206"/>
        <end position="215"/>
    </location>
</feature>
<evidence type="ECO:0000313" key="4">
    <source>
        <dbReference type="EMBL" id="SNU90286.1"/>
    </source>
</evidence>
<dbReference type="PROSITE" id="PS50914">
    <property type="entry name" value="BON"/>
    <property type="match status" value="2"/>
</dbReference>
<feature type="domain" description="BON" evidence="3">
    <location>
        <begin position="58"/>
        <end position="126"/>
    </location>
</feature>
<keyword evidence="1" id="KW-0732">Signal</keyword>
<dbReference type="Proteomes" id="UP000215126">
    <property type="component" value="Chromosome 1"/>
</dbReference>
<dbReference type="Gene3D" id="3.30.1340.30">
    <property type="match status" value="1"/>
</dbReference>
<reference evidence="4 5" key="1">
    <citation type="submission" date="2017-06" db="EMBL/GenBank/DDBJ databases">
        <authorList>
            <consortium name="Pathogen Informatics"/>
        </authorList>
    </citation>
    <scope>NUCLEOTIDE SEQUENCE [LARGE SCALE GENOMIC DNA]</scope>
    <source>
        <strain evidence="4 5">NCTC13161</strain>
    </source>
</reference>
<feature type="region of interest" description="Disordered" evidence="2">
    <location>
        <begin position="206"/>
        <end position="265"/>
    </location>
</feature>
<keyword evidence="5" id="KW-1185">Reference proteome</keyword>
<dbReference type="Pfam" id="PF04972">
    <property type="entry name" value="BON"/>
    <property type="match status" value="2"/>
</dbReference>
<keyword evidence="4" id="KW-0449">Lipoprotein</keyword>
<dbReference type="OrthoDB" id="5294487at2"/>
<protein>
    <submittedName>
        <fullName evidence="4">Outer membrane lipoprotein</fullName>
    </submittedName>
</protein>
<dbReference type="InterPro" id="IPR007055">
    <property type="entry name" value="BON_dom"/>
</dbReference>
<dbReference type="GeneID" id="88097487"/>
<feature type="domain" description="BON" evidence="3">
    <location>
        <begin position="135"/>
        <end position="202"/>
    </location>
</feature>
<dbReference type="KEGG" id="pspu:NA29_03415"/>
<dbReference type="RefSeq" id="WP_039393909.1">
    <property type="nucleotide sequence ID" value="NZ_CABPRX010000009.1"/>
</dbReference>
<proteinExistence type="predicted"/>
<dbReference type="AlphaFoldDB" id="A0A239SY73"/>
<dbReference type="STRING" id="93222.NA29_03415"/>
<sequence length="265" mass="27963">MSFRRVQSVQRVQSLIKPLIAAALITATLAGCAPIILGGAATGALVATDRRSVGAQTEDREIQVKAEANIANTLTDDAVHVNVTVFNRRVLLTGEVPNDATKQAAVNIVKQISNVRGIVDELAIGPKSSFGSRSNDAWITSKVKANLINTKEISANVFKVVTERGDVYLMGLVSQEEGTIGANVASRIDGVQKVVKLYEYVKPEEAQRLSTEAEKNPAPVQEDPNAATVTTTPIGNDTVTSKPLSSPAPISEGPVKPGPSNKTGN</sequence>
<feature type="compositionally biased region" description="Polar residues" evidence="2">
    <location>
        <begin position="227"/>
        <end position="244"/>
    </location>
</feature>
<dbReference type="InterPro" id="IPR014004">
    <property type="entry name" value="Transpt-assoc_nodulatn_dom_bac"/>
</dbReference>
<dbReference type="EMBL" id="LT906435">
    <property type="protein sequence ID" value="SNU90286.1"/>
    <property type="molecule type" value="Genomic_DNA"/>
</dbReference>
<evidence type="ECO:0000256" key="1">
    <source>
        <dbReference type="ARBA" id="ARBA00022729"/>
    </source>
</evidence>
<dbReference type="PROSITE" id="PS51257">
    <property type="entry name" value="PROKAR_LIPOPROTEIN"/>
    <property type="match status" value="1"/>
</dbReference>
<evidence type="ECO:0000313" key="5">
    <source>
        <dbReference type="Proteomes" id="UP000215126"/>
    </source>
</evidence>
<name>A0A239SY73_9BURK</name>
<evidence type="ECO:0000256" key="2">
    <source>
        <dbReference type="SAM" id="MobiDB-lite"/>
    </source>
</evidence>
<organism evidence="4 5">
    <name type="scientific">Pandoraea sputorum</name>
    <dbReference type="NCBI Taxonomy" id="93222"/>
    <lineage>
        <taxon>Bacteria</taxon>
        <taxon>Pseudomonadati</taxon>
        <taxon>Pseudomonadota</taxon>
        <taxon>Betaproteobacteria</taxon>
        <taxon>Burkholderiales</taxon>
        <taxon>Burkholderiaceae</taxon>
        <taxon>Pandoraea</taxon>
    </lineage>
</organism>
<dbReference type="SMART" id="SM00749">
    <property type="entry name" value="BON"/>
    <property type="match status" value="2"/>
</dbReference>